<feature type="region of interest" description="Disordered" evidence="2">
    <location>
        <begin position="1"/>
        <end position="47"/>
    </location>
</feature>
<feature type="compositionally biased region" description="Polar residues" evidence="2">
    <location>
        <begin position="298"/>
        <end position="308"/>
    </location>
</feature>
<evidence type="ECO:0000256" key="2">
    <source>
        <dbReference type="SAM" id="MobiDB-lite"/>
    </source>
</evidence>
<feature type="compositionally biased region" description="Low complexity" evidence="2">
    <location>
        <begin position="507"/>
        <end position="516"/>
    </location>
</feature>
<evidence type="ECO:0000256" key="1">
    <source>
        <dbReference type="ARBA" id="ARBA00022801"/>
    </source>
</evidence>
<dbReference type="Proteomes" id="UP000322873">
    <property type="component" value="Unassembled WGS sequence"/>
</dbReference>
<feature type="compositionally biased region" description="Polar residues" evidence="2">
    <location>
        <begin position="548"/>
        <end position="565"/>
    </location>
</feature>
<dbReference type="PANTHER" id="PTHR43316">
    <property type="entry name" value="HYDROLASE, HALOACID DELAHOGENASE-RELATED"/>
    <property type="match status" value="1"/>
</dbReference>
<dbReference type="Gene3D" id="1.10.150.750">
    <property type="match status" value="1"/>
</dbReference>
<comment type="caution">
    <text evidence="3">The sequence shown here is derived from an EMBL/GenBank/DDBJ whole genome shotgun (WGS) entry which is preliminary data.</text>
</comment>
<dbReference type="AlphaFoldDB" id="A0A5M9JDU6"/>
<feature type="region of interest" description="Disordered" evidence="2">
    <location>
        <begin position="497"/>
        <end position="565"/>
    </location>
</feature>
<reference evidence="3 4" key="1">
    <citation type="submission" date="2019-06" db="EMBL/GenBank/DDBJ databases">
        <title>Genome Sequence of the Brown Rot Fungal Pathogen Monilinia fructicola.</title>
        <authorList>
            <person name="De Miccolis Angelini R.M."/>
            <person name="Landi L."/>
            <person name="Abate D."/>
            <person name="Pollastro S."/>
            <person name="Romanazzi G."/>
            <person name="Faretra F."/>
        </authorList>
    </citation>
    <scope>NUCLEOTIDE SEQUENCE [LARGE SCALE GENOMIC DNA]</scope>
    <source>
        <strain evidence="3 4">Mfrc123</strain>
    </source>
</reference>
<protein>
    <submittedName>
        <fullName evidence="3">Uncharacterized protein</fullName>
    </submittedName>
</protein>
<organism evidence="3 4">
    <name type="scientific">Monilinia fructicola</name>
    <name type="common">Brown rot fungus</name>
    <name type="synonym">Ciboria fructicola</name>
    <dbReference type="NCBI Taxonomy" id="38448"/>
    <lineage>
        <taxon>Eukaryota</taxon>
        <taxon>Fungi</taxon>
        <taxon>Dikarya</taxon>
        <taxon>Ascomycota</taxon>
        <taxon>Pezizomycotina</taxon>
        <taxon>Leotiomycetes</taxon>
        <taxon>Helotiales</taxon>
        <taxon>Sclerotiniaceae</taxon>
        <taxon>Monilinia</taxon>
    </lineage>
</organism>
<dbReference type="InterPro" id="IPR023214">
    <property type="entry name" value="HAD_sf"/>
</dbReference>
<dbReference type="Gene3D" id="3.40.50.1000">
    <property type="entry name" value="HAD superfamily/HAD-like"/>
    <property type="match status" value="1"/>
</dbReference>
<dbReference type="VEuPathDB" id="FungiDB:MFRU_007g00910"/>
<feature type="region of interest" description="Disordered" evidence="2">
    <location>
        <begin position="372"/>
        <end position="410"/>
    </location>
</feature>
<feature type="region of interest" description="Disordered" evidence="2">
    <location>
        <begin position="298"/>
        <end position="322"/>
    </location>
</feature>
<feature type="compositionally biased region" description="Basic and acidic residues" evidence="2">
    <location>
        <begin position="712"/>
        <end position="736"/>
    </location>
</feature>
<keyword evidence="1" id="KW-0378">Hydrolase</keyword>
<feature type="compositionally biased region" description="Polar residues" evidence="2">
    <location>
        <begin position="386"/>
        <end position="395"/>
    </location>
</feature>
<evidence type="ECO:0000313" key="4">
    <source>
        <dbReference type="Proteomes" id="UP000322873"/>
    </source>
</evidence>
<dbReference type="VEuPathDB" id="FungiDB:MFRU_007g00920"/>
<feature type="compositionally biased region" description="Polar residues" evidence="2">
    <location>
        <begin position="8"/>
        <end position="20"/>
    </location>
</feature>
<dbReference type="PANTHER" id="PTHR43316:SF9">
    <property type="entry name" value="ACID DEHALOGENASE, PUTATIVE (AFU_ORTHOLOGUE AFUA_6G14460)-RELATED"/>
    <property type="match status" value="1"/>
</dbReference>
<name>A0A5M9JDU6_MONFR</name>
<feature type="region of interest" description="Disordered" evidence="2">
    <location>
        <begin position="705"/>
        <end position="736"/>
    </location>
</feature>
<accession>A0A5M9JDU6</accession>
<dbReference type="InterPro" id="IPR051540">
    <property type="entry name" value="S-2-haloacid_dehalogenase"/>
</dbReference>
<keyword evidence="4" id="KW-1185">Reference proteome</keyword>
<sequence>MTKKKNKSQSNGDSSETQMPAGSASSTTSTTSTASMPKAKVTKPVPQPSTSALIICRNKHWRYISSFHGPWLQLPPEVLEVLANNNYTLPRPRPIDPAVFFDILKIRQLVDDATNLAVRAASGVTSSSISNSLNAGNGLLGNGGTALGLGIGGGGGNAKLSKERKHRMREQATQKLSKAYHLDEIACSVATMQSASTLEDVAQLVLQRNPNDSDAKYVHFFHEKIPSRQLAECTSLQPLDEVIADRPSEGEILRTRAVTKIFKEDFVGAAQDLTSALQVCRYYQNQHKAGRQQIQLASEATAEAQRNSGGRRRDEFKLEEEDHPSSLETQLLFHRAGVYLTIACQYVNAALPPPARTNLAYDMWDGPVKNSRWSSNEETVDGETINGKTNGSNDTTDADEDPEITRLKKEAHRRRLEARKIVKTNAKRALRDYVAYLSHLDYTPGLPAEITEEFVRKVNLAANGYKIPRPPQSKQSKKDLDLESNASLSNGQLSDALVTHTGHNGRSRPQSSTSRPPDLPPLPPPKVYQISSLFSATPPADLPPYPETATSLTTKQQLRASQSEAGQHILAQTDCHEALTYHPLLTDALHSLLLCHCLVQTSARELQRHAHMVARLARVCDGYPIFQAARSPSRADWIEVVRRNDNWISLAASWETLCAPAPLPGQVPSNQQKETAAEKKERLKQQAIMEALEDDRVHDEASFHAAVAARQRRQEEEARKAEGREMPKRWAQEDGKEYPISTDRAQAIVRWVREAPVGGDGTGLKKKKRGVRGKGKGRINGIEVVLSFDVYATLIDEKGGLFTNLLPLLSRLPDPPKSQHLATRAVTLAKFQAHEHRCQEEHPRLPYPEILRLAHLSFTHDMIGRAGAPPTTPKLEAEAQAQAQRFSQSIPTWPAFPDTVAALHKLGRYYKLVILSNIDDASILGTIKKHMDVGWDAIYTAQAIGSYKPDLRNFEYLIKRVEDDLGVKKEQILHTAQSLRADHVPVKKMDMNGVWIDRDGEGQDYEKLKDEVAYAWKFSTLGEMADAVEKAFEAEGKTV</sequence>
<dbReference type="SUPFAM" id="SSF56784">
    <property type="entry name" value="HAD-like"/>
    <property type="match status" value="1"/>
</dbReference>
<evidence type="ECO:0000313" key="3">
    <source>
        <dbReference type="EMBL" id="KAA8566927.1"/>
    </source>
</evidence>
<feature type="compositionally biased region" description="Low complexity" evidence="2">
    <location>
        <begin position="23"/>
        <end position="35"/>
    </location>
</feature>
<feature type="compositionally biased region" description="Pro residues" evidence="2">
    <location>
        <begin position="517"/>
        <end position="526"/>
    </location>
</feature>
<dbReference type="InterPro" id="IPR036412">
    <property type="entry name" value="HAD-like_sf"/>
</dbReference>
<dbReference type="EMBL" id="VICG01000011">
    <property type="protein sequence ID" value="KAA8566927.1"/>
    <property type="molecule type" value="Genomic_DNA"/>
</dbReference>
<dbReference type="GO" id="GO:0016787">
    <property type="term" value="F:hydrolase activity"/>
    <property type="evidence" value="ECO:0007669"/>
    <property type="project" value="UniProtKB-KW"/>
</dbReference>
<gene>
    <name evidence="3" type="ORF">EYC84_010024</name>
</gene>
<proteinExistence type="predicted"/>